<keyword evidence="3 4" id="KW-0413">Isomerase</keyword>
<dbReference type="EC" id="5.2.1.8" evidence="4"/>
<evidence type="ECO:0000256" key="2">
    <source>
        <dbReference type="ARBA" id="ARBA00023110"/>
    </source>
</evidence>
<dbReference type="InterPro" id="IPR020892">
    <property type="entry name" value="Cyclophilin-type_PPIase_CS"/>
</dbReference>
<keyword evidence="4" id="KW-0732">Signal</keyword>
<dbReference type="PROSITE" id="PS00170">
    <property type="entry name" value="CSA_PPIASE_1"/>
    <property type="match status" value="1"/>
</dbReference>
<protein>
    <recommendedName>
        <fullName evidence="4">Peptidyl-prolyl cis-trans isomerase</fullName>
        <shortName evidence="4">PPIase</shortName>
        <ecNumber evidence="4">5.2.1.8</ecNumber>
    </recommendedName>
</protein>
<sequence length="193" mass="21286">MRTLIPLLFSLFISPAWADAIQSDNLFPRVQMKTSKGTLIVELDRTRAPLTVDNFLTYVVNGDYDNTDFHRVVAGFVVQGGGYRADGEAIAERATIFNESGNGLSNEYGSIAMARENAPHTATNQFFFNLDDNSRLDPSRRRWGYAVFGSVSEGLEVLDAMGEVATEYDPDMGADSKPVEPLLLIKATLLPEE</sequence>
<dbReference type="PRINTS" id="PR00153">
    <property type="entry name" value="CSAPPISMRASE"/>
</dbReference>
<dbReference type="Proteomes" id="UP000199527">
    <property type="component" value="Unassembled WGS sequence"/>
</dbReference>
<dbReference type="InterPro" id="IPR029000">
    <property type="entry name" value="Cyclophilin-like_dom_sf"/>
</dbReference>
<dbReference type="AlphaFoldDB" id="A0A1G8LUM2"/>
<reference evidence="7" key="1">
    <citation type="submission" date="2016-10" db="EMBL/GenBank/DDBJ databases">
        <authorList>
            <person name="Varghese N."/>
            <person name="Submissions S."/>
        </authorList>
    </citation>
    <scope>NUCLEOTIDE SEQUENCE [LARGE SCALE GENOMIC DNA]</scope>
    <source>
        <strain evidence="7">DSM 23317</strain>
    </source>
</reference>
<gene>
    <name evidence="6" type="ORF">SAMN04488540_102164</name>
</gene>
<dbReference type="EMBL" id="FNEM01000002">
    <property type="protein sequence ID" value="SDI58870.1"/>
    <property type="molecule type" value="Genomic_DNA"/>
</dbReference>
<dbReference type="InterPro" id="IPR044665">
    <property type="entry name" value="E_coli_cyclophilin_A-like"/>
</dbReference>
<organism evidence="6 7">
    <name type="scientific">Ferrimonas sediminum</name>
    <dbReference type="NCBI Taxonomy" id="718193"/>
    <lineage>
        <taxon>Bacteria</taxon>
        <taxon>Pseudomonadati</taxon>
        <taxon>Pseudomonadota</taxon>
        <taxon>Gammaproteobacteria</taxon>
        <taxon>Alteromonadales</taxon>
        <taxon>Ferrimonadaceae</taxon>
        <taxon>Ferrimonas</taxon>
    </lineage>
</organism>
<evidence type="ECO:0000256" key="1">
    <source>
        <dbReference type="ARBA" id="ARBA00007365"/>
    </source>
</evidence>
<keyword evidence="2 4" id="KW-0697">Rotamase</keyword>
<dbReference type="SUPFAM" id="SSF50891">
    <property type="entry name" value="Cyclophilin-like"/>
    <property type="match status" value="1"/>
</dbReference>
<evidence type="ECO:0000256" key="4">
    <source>
        <dbReference type="RuleBase" id="RU363019"/>
    </source>
</evidence>
<dbReference type="InterPro" id="IPR002130">
    <property type="entry name" value="Cyclophilin-type_PPIase_dom"/>
</dbReference>
<comment type="similarity">
    <text evidence="1 4">Belongs to the cyclophilin-type PPIase family.</text>
</comment>
<evidence type="ECO:0000256" key="3">
    <source>
        <dbReference type="ARBA" id="ARBA00023235"/>
    </source>
</evidence>
<evidence type="ECO:0000313" key="6">
    <source>
        <dbReference type="EMBL" id="SDI58870.1"/>
    </source>
</evidence>
<dbReference type="RefSeq" id="WP_245709850.1">
    <property type="nucleotide sequence ID" value="NZ_FNEM01000002.1"/>
</dbReference>
<dbReference type="Gene3D" id="2.40.100.10">
    <property type="entry name" value="Cyclophilin-like"/>
    <property type="match status" value="1"/>
</dbReference>
<evidence type="ECO:0000259" key="5">
    <source>
        <dbReference type="PROSITE" id="PS50072"/>
    </source>
</evidence>
<dbReference type="Pfam" id="PF00160">
    <property type="entry name" value="Pro_isomerase"/>
    <property type="match status" value="1"/>
</dbReference>
<keyword evidence="7" id="KW-1185">Reference proteome</keyword>
<dbReference type="GO" id="GO:0003755">
    <property type="term" value="F:peptidyl-prolyl cis-trans isomerase activity"/>
    <property type="evidence" value="ECO:0007669"/>
    <property type="project" value="UniProtKB-UniRule"/>
</dbReference>
<dbReference type="PANTHER" id="PTHR43246">
    <property type="entry name" value="PEPTIDYL-PROLYL CIS-TRANS ISOMERASE CYP38, CHLOROPLASTIC"/>
    <property type="match status" value="1"/>
</dbReference>
<dbReference type="PROSITE" id="PS50072">
    <property type="entry name" value="CSA_PPIASE_2"/>
    <property type="match status" value="1"/>
</dbReference>
<comment type="catalytic activity">
    <reaction evidence="4">
        <text>[protein]-peptidylproline (omega=180) = [protein]-peptidylproline (omega=0)</text>
        <dbReference type="Rhea" id="RHEA:16237"/>
        <dbReference type="Rhea" id="RHEA-COMP:10747"/>
        <dbReference type="Rhea" id="RHEA-COMP:10748"/>
        <dbReference type="ChEBI" id="CHEBI:83833"/>
        <dbReference type="ChEBI" id="CHEBI:83834"/>
        <dbReference type="EC" id="5.2.1.8"/>
    </reaction>
</comment>
<comment type="function">
    <text evidence="4">PPIases accelerate the folding of proteins. It catalyzes the cis-trans isomerization of proline imidic peptide bonds in oligopeptides.</text>
</comment>
<accession>A0A1G8LUM2</accession>
<name>A0A1G8LUM2_9GAMM</name>
<feature type="signal peptide" evidence="4">
    <location>
        <begin position="1"/>
        <end position="18"/>
    </location>
</feature>
<proteinExistence type="inferred from homology"/>
<evidence type="ECO:0000313" key="7">
    <source>
        <dbReference type="Proteomes" id="UP000199527"/>
    </source>
</evidence>
<feature type="chain" id="PRO_5011331130" description="Peptidyl-prolyl cis-trans isomerase" evidence="4">
    <location>
        <begin position="19"/>
        <end position="193"/>
    </location>
</feature>
<feature type="domain" description="PPIase cyclophilin-type" evidence="5">
    <location>
        <begin position="26"/>
        <end position="189"/>
    </location>
</feature>
<dbReference type="GO" id="GO:0006457">
    <property type="term" value="P:protein folding"/>
    <property type="evidence" value="ECO:0007669"/>
    <property type="project" value="InterPro"/>
</dbReference>